<comment type="similarity">
    <text evidence="2">Belongs to the SusD family.</text>
</comment>
<dbReference type="SUPFAM" id="SSF48452">
    <property type="entry name" value="TPR-like"/>
    <property type="match status" value="1"/>
</dbReference>
<evidence type="ECO:0000256" key="2">
    <source>
        <dbReference type="ARBA" id="ARBA00006275"/>
    </source>
</evidence>
<name>A0A3D9L0U7_MARFU</name>
<evidence type="ECO:0000256" key="1">
    <source>
        <dbReference type="ARBA" id="ARBA00004442"/>
    </source>
</evidence>
<evidence type="ECO:0000259" key="6">
    <source>
        <dbReference type="Pfam" id="PF07980"/>
    </source>
</evidence>
<dbReference type="Proteomes" id="UP000256779">
    <property type="component" value="Unassembled WGS sequence"/>
</dbReference>
<dbReference type="Pfam" id="PF07980">
    <property type="entry name" value="SusD_RagB"/>
    <property type="match status" value="1"/>
</dbReference>
<dbReference type="GO" id="GO:0009279">
    <property type="term" value="C:cell outer membrane"/>
    <property type="evidence" value="ECO:0007669"/>
    <property type="project" value="UniProtKB-SubCell"/>
</dbReference>
<dbReference type="InterPro" id="IPR033985">
    <property type="entry name" value="SusD-like_N"/>
</dbReference>
<evidence type="ECO:0000313" key="8">
    <source>
        <dbReference type="EMBL" id="RED94666.1"/>
    </source>
</evidence>
<evidence type="ECO:0000259" key="7">
    <source>
        <dbReference type="Pfam" id="PF14322"/>
    </source>
</evidence>
<evidence type="ECO:0000256" key="4">
    <source>
        <dbReference type="ARBA" id="ARBA00023136"/>
    </source>
</evidence>
<reference evidence="8 9" key="1">
    <citation type="submission" date="2018-07" db="EMBL/GenBank/DDBJ databases">
        <title>Genomic Encyclopedia of Type Strains, Phase IV (KMG-IV): sequencing the most valuable type-strain genomes for metagenomic binning, comparative biology and taxonomic classification.</title>
        <authorList>
            <person name="Goeker M."/>
        </authorList>
    </citation>
    <scope>NUCLEOTIDE SEQUENCE [LARGE SCALE GENOMIC DNA]</scope>
    <source>
        <strain evidence="8 9">DSM 4134</strain>
    </source>
</reference>
<dbReference type="OrthoDB" id="5694214at2"/>
<protein>
    <submittedName>
        <fullName evidence="8">Putative outer membrane starch-binding protein</fullName>
    </submittedName>
</protein>
<keyword evidence="5" id="KW-0998">Cell outer membrane</keyword>
<comment type="caution">
    <text evidence="8">The sequence shown here is derived from an EMBL/GenBank/DDBJ whole genome shotgun (WGS) entry which is preliminary data.</text>
</comment>
<dbReference type="PROSITE" id="PS51257">
    <property type="entry name" value="PROKAR_LIPOPROTEIN"/>
    <property type="match status" value="1"/>
</dbReference>
<keyword evidence="3" id="KW-0732">Signal</keyword>
<proteinExistence type="inferred from homology"/>
<dbReference type="EMBL" id="QREG01000020">
    <property type="protein sequence ID" value="RED94666.1"/>
    <property type="molecule type" value="Genomic_DNA"/>
</dbReference>
<dbReference type="InterPro" id="IPR012944">
    <property type="entry name" value="SusD_RagB_dom"/>
</dbReference>
<dbReference type="RefSeq" id="WP_115869547.1">
    <property type="nucleotide sequence ID" value="NZ_QREG01000020.1"/>
</dbReference>
<feature type="domain" description="SusD-like N-terminal" evidence="7">
    <location>
        <begin position="84"/>
        <end position="209"/>
    </location>
</feature>
<gene>
    <name evidence="8" type="ORF">C7460_12061</name>
</gene>
<comment type="subcellular location">
    <subcellularLocation>
        <location evidence="1">Cell outer membrane</location>
    </subcellularLocation>
</comment>
<sequence>MKKLIYAFIASFMLMACESDFTELEILDELTDQTFYASPTHFELAANLLYDGMHGWGAADEFKDYGSDLVSIPQLYTQGNVVAPESDELWNEGYDDLRDINMLIESAAEYTGDPVEIAASVGTAHFFRAYEYFTLMRRFGGVPLITTVISPTSPPELFKTPRSSRYEVLSLILSDLDEAIANCPPSVGDADLGKITSMAAKAYKSKVLLYAATWDRYVGTATDGDGVNAGAGSAKPAEYPTVEAMLTEAVALAKEVMDDGGYQLWDYKFDEINSTFYLHQLEDAGSNPLGLDKSTNREFIIQNVYDFDLRPGDENFARFESRMAPNRKSMDMFLCTDGLPIDKSPLFQGYHTMWDELQNRDFRMIGYFYNVPEGGSPLLNVGPSDSGAGIGIRNRKFKSWNGYRPNTRHAQNYSILRLAEVYLTYAEALYELNGSISDAQLDESINLTRARAGIAPLTNSLATTHGLDILEEIRRERALELYCENTRIHDVKRWGIADEVFQEEVYGAVIEGTIYEGNDDLYIPTIYPFGEKTITVGTGEQRRVIVRDGASNRNFTMTHYLAPIPISQISLTGILQNPGY</sequence>
<evidence type="ECO:0000313" key="9">
    <source>
        <dbReference type="Proteomes" id="UP000256779"/>
    </source>
</evidence>
<keyword evidence="4" id="KW-0472">Membrane</keyword>
<evidence type="ECO:0000256" key="3">
    <source>
        <dbReference type="ARBA" id="ARBA00022729"/>
    </source>
</evidence>
<dbReference type="InterPro" id="IPR011990">
    <property type="entry name" value="TPR-like_helical_dom_sf"/>
</dbReference>
<evidence type="ECO:0000256" key="5">
    <source>
        <dbReference type="ARBA" id="ARBA00023237"/>
    </source>
</evidence>
<feature type="domain" description="RagB/SusD" evidence="6">
    <location>
        <begin position="391"/>
        <end position="580"/>
    </location>
</feature>
<accession>A0A3D9L0U7</accession>
<keyword evidence="9" id="KW-1185">Reference proteome</keyword>
<dbReference type="Pfam" id="PF14322">
    <property type="entry name" value="SusD-like_3"/>
    <property type="match status" value="1"/>
</dbReference>
<dbReference type="Gene3D" id="1.25.40.390">
    <property type="match status" value="1"/>
</dbReference>
<organism evidence="8 9">
    <name type="scientific">Marinoscillum furvescens DSM 4134</name>
    <dbReference type="NCBI Taxonomy" id="1122208"/>
    <lineage>
        <taxon>Bacteria</taxon>
        <taxon>Pseudomonadati</taxon>
        <taxon>Bacteroidota</taxon>
        <taxon>Cytophagia</taxon>
        <taxon>Cytophagales</taxon>
        <taxon>Reichenbachiellaceae</taxon>
        <taxon>Marinoscillum</taxon>
    </lineage>
</organism>
<dbReference type="AlphaFoldDB" id="A0A3D9L0U7"/>